<dbReference type="CDD" id="cd08023">
    <property type="entry name" value="GH16_laminarinase_like"/>
    <property type="match status" value="1"/>
</dbReference>
<comment type="similarity">
    <text evidence="1">Belongs to the glycosyl hydrolase 16 family.</text>
</comment>
<gene>
    <name evidence="4" type="primary">B137L</name>
    <name evidence="4" type="ORF">NY2A_B137L</name>
</gene>
<sequence>MTNDAYIDTLIYIYQCVYIIYNTINNMVFSLLLTTTLFVFANASRRLKQITNDNYIVPFVNDIYNSTLVWNDEFVGNIVDSTKWTYDISPANYNMKDQQQVYTTNETNVRVYNDNLEITALNDNGYITSGWIDSRRKFEFFPDVDNGINGVLLETRLKLPHPGQGFWPCVWLNPSNISRYGASPGSGEIDLMETINDMKIMYPTMHWGGPTPETKGKAWDKIVPSSENWADDYHVYSLYWEVDIITMFIDGDEVLRVRSKSVDPNGWFTAYPDAGENAPFDAPFYIIMNFAIGGNWPNPSDDTTVFPATMYIDYVRVFYT</sequence>
<dbReference type="InterPro" id="IPR000757">
    <property type="entry name" value="Beta-glucanase-like"/>
</dbReference>
<keyword evidence="2" id="KW-0472">Membrane</keyword>
<dbReference type="Pfam" id="PF00722">
    <property type="entry name" value="Glyco_hydro_16"/>
    <property type="match status" value="1"/>
</dbReference>
<dbReference type="EMBL" id="DQ491002">
    <property type="protein sequence ID" value="ABT14536.1"/>
    <property type="molecule type" value="Genomic_DNA"/>
</dbReference>
<keyword evidence="2" id="KW-0812">Transmembrane</keyword>
<dbReference type="Gene3D" id="2.60.120.200">
    <property type="match status" value="1"/>
</dbReference>
<dbReference type="CAZy" id="GH16">
    <property type="family name" value="Glycoside Hydrolase Family 16"/>
</dbReference>
<evidence type="ECO:0000256" key="2">
    <source>
        <dbReference type="SAM" id="Phobius"/>
    </source>
</evidence>
<dbReference type="GO" id="GO:0005975">
    <property type="term" value="P:carbohydrate metabolic process"/>
    <property type="evidence" value="ECO:0007669"/>
    <property type="project" value="InterPro"/>
</dbReference>
<dbReference type="OrthoDB" id="24807at10239"/>
<keyword evidence="2" id="KW-1133">Transmembrane helix</keyword>
<dbReference type="PANTHER" id="PTHR10963:SF55">
    <property type="entry name" value="GLYCOSIDE HYDROLASE FAMILY 16 PROTEIN"/>
    <property type="match status" value="1"/>
</dbReference>
<evidence type="ECO:0000313" key="5">
    <source>
        <dbReference type="Proteomes" id="UP000202419"/>
    </source>
</evidence>
<feature type="domain" description="GH16" evidence="3">
    <location>
        <begin position="50"/>
        <end position="320"/>
    </location>
</feature>
<protein>
    <submittedName>
        <fullName evidence="4">Uncharacterized protein B137L</fullName>
    </submittedName>
</protein>
<evidence type="ECO:0000259" key="3">
    <source>
        <dbReference type="PROSITE" id="PS51762"/>
    </source>
</evidence>
<keyword evidence="5" id="KW-1185">Reference proteome</keyword>
<name>A7IW12_PBCVN</name>
<reference evidence="4 5" key="1">
    <citation type="journal article" date="2007" name="Virology">
        <title>Sequence and annotation of the 369-kb NY-2A and the 345-kb AR158 viruses that infect Chlorella NC64A.</title>
        <authorList>
            <person name="Fitzgerald L.A."/>
            <person name="Graves M.V."/>
            <person name="Li X."/>
            <person name="Feldblyum T."/>
            <person name="Nierman W.C."/>
            <person name="Van Etten J.L."/>
        </authorList>
    </citation>
    <scope>NUCLEOTIDE SEQUENCE [LARGE SCALE GENOMIC DNA]</scope>
    <source>
        <strain evidence="4 5">NY-2A</strain>
    </source>
</reference>
<dbReference type="InterPro" id="IPR013320">
    <property type="entry name" value="ConA-like_dom_sf"/>
</dbReference>
<dbReference type="SUPFAM" id="SSF49899">
    <property type="entry name" value="Concanavalin A-like lectins/glucanases"/>
    <property type="match status" value="1"/>
</dbReference>
<evidence type="ECO:0000256" key="1">
    <source>
        <dbReference type="ARBA" id="ARBA00006865"/>
    </source>
</evidence>
<dbReference type="RefSeq" id="YP_001497333.1">
    <property type="nucleotide sequence ID" value="NC_009898.1"/>
</dbReference>
<organism evidence="4 5">
    <name type="scientific">Paramecium bursaria Chlorella virus NY2A</name>
    <name type="common">PBCV-NY2A</name>
    <dbReference type="NCBI Taxonomy" id="46021"/>
    <lineage>
        <taxon>Viruses</taxon>
        <taxon>Varidnaviria</taxon>
        <taxon>Bamfordvirae</taxon>
        <taxon>Nucleocytoviricota</taxon>
        <taxon>Megaviricetes</taxon>
        <taxon>Algavirales</taxon>
        <taxon>Phycodnaviridae</taxon>
        <taxon>Chlorovirus</taxon>
        <taxon>Chlorovirus americanus</taxon>
    </lineage>
</organism>
<dbReference type="GeneID" id="5659081"/>
<dbReference type="KEGG" id="vg:5659081"/>
<dbReference type="GO" id="GO:0004553">
    <property type="term" value="F:hydrolase activity, hydrolyzing O-glycosyl compounds"/>
    <property type="evidence" value="ECO:0007669"/>
    <property type="project" value="InterPro"/>
</dbReference>
<dbReference type="PANTHER" id="PTHR10963">
    <property type="entry name" value="GLYCOSYL HYDROLASE-RELATED"/>
    <property type="match status" value="1"/>
</dbReference>
<feature type="transmembrane region" description="Helical" evidence="2">
    <location>
        <begin position="12"/>
        <end position="40"/>
    </location>
</feature>
<proteinExistence type="inferred from homology"/>
<evidence type="ECO:0000313" key="4">
    <source>
        <dbReference type="EMBL" id="ABT14536.1"/>
    </source>
</evidence>
<dbReference type="Proteomes" id="UP000202419">
    <property type="component" value="Segment"/>
</dbReference>
<dbReference type="PROSITE" id="PS51762">
    <property type="entry name" value="GH16_2"/>
    <property type="match status" value="1"/>
</dbReference>
<dbReference type="InterPro" id="IPR050546">
    <property type="entry name" value="Glycosyl_Hydrlase_16"/>
</dbReference>
<accession>A7IW12</accession>
<organismHost>
    <name type="scientific">Chlorella</name>
    <dbReference type="NCBI Taxonomy" id="3071"/>
</organismHost>